<dbReference type="Gene3D" id="6.10.140.2220">
    <property type="match status" value="1"/>
</dbReference>
<dbReference type="Proteomes" id="UP000297452">
    <property type="component" value="Unassembled WGS sequence"/>
</dbReference>
<keyword evidence="1" id="KW-0479">Metal-binding</keyword>
<comment type="caution">
    <text evidence="5">The sequence shown here is derived from an EMBL/GenBank/DDBJ whole genome shotgun (WGS) entry which is preliminary data.</text>
</comment>
<name>A0A4Z1IL45_9HELO</name>
<dbReference type="OrthoDB" id="432970at2759"/>
<keyword evidence="3" id="KW-0862">Zinc</keyword>
<gene>
    <name evidence="5" type="ORF">BOTNAR_0201g00200</name>
</gene>
<evidence type="ECO:0000256" key="1">
    <source>
        <dbReference type="ARBA" id="ARBA00022723"/>
    </source>
</evidence>
<dbReference type="AlphaFoldDB" id="A0A4Z1IL45"/>
<evidence type="ECO:0000313" key="5">
    <source>
        <dbReference type="EMBL" id="TGO57433.1"/>
    </source>
</evidence>
<dbReference type="STRING" id="278944.A0A4Z1IL45"/>
<evidence type="ECO:0000259" key="4">
    <source>
        <dbReference type="Pfam" id="PF01753"/>
    </source>
</evidence>
<dbReference type="EMBL" id="PQXJ01000201">
    <property type="protein sequence ID" value="TGO57433.1"/>
    <property type="molecule type" value="Genomic_DNA"/>
</dbReference>
<dbReference type="InterPro" id="IPR002893">
    <property type="entry name" value="Znf_MYND"/>
</dbReference>
<sequence length="531" mass="60399">MSNASSQSLDQQRQLWLNSIRTIVFSKEDEASCSTTEEKIHHNLLDYFRQWFGHTMQTIKVPDYQQLIGLEFQTGRYSRKEQSPGEPFPKYVIQLQETLDGNSRGKSIFFSFEGGGEHNDGGAFMNHLKSLKHKSGRTDKGFMILGDNLEREAVYRTYTPGGQSFPELSGQYKRSEVGGKVIGGSKSYISDPRYKRTSLHSNTISDQTILPRLKENALIRKRPASIQKINVHTFHHDACTPDSTQDLALETSTTQTTCTIHPSYDIAIRSLSPTQLENIFYESRSHNACYKALILFQEFFALCSSDQQLSIQIKNEDAVLVDPFPRSIIEFKLSGPKLMSVQSLKLGNGGATYITGGENEGFHSILGFPKPGKSVGQIVNLDDFFVVDMTRMQWGKLGIFGEPYFLGKGRDWQNAMDTICDDMKELGIGASRISENQHTELMRKCAEKAWDRWNDRENAGWCDYCGVGGKLSACAECKKGDKEIWYCWVEHQRKGWKLHKFTCEKKTTANAGRSEDTKFSRILFFYFYFLI</sequence>
<evidence type="ECO:0000256" key="2">
    <source>
        <dbReference type="ARBA" id="ARBA00022771"/>
    </source>
</evidence>
<feature type="domain" description="MYND-type" evidence="4">
    <location>
        <begin position="462"/>
        <end position="503"/>
    </location>
</feature>
<proteinExistence type="predicted"/>
<accession>A0A4Z1IL45</accession>
<keyword evidence="2" id="KW-0863">Zinc-finger</keyword>
<reference evidence="5 6" key="1">
    <citation type="submission" date="2017-12" db="EMBL/GenBank/DDBJ databases">
        <title>Comparative genomics of Botrytis spp.</title>
        <authorList>
            <person name="Valero-Jimenez C.A."/>
            <person name="Tapia P."/>
            <person name="Veloso J."/>
            <person name="Silva-Moreno E."/>
            <person name="Staats M."/>
            <person name="Valdes J.H."/>
            <person name="Van Kan J.A.L."/>
        </authorList>
    </citation>
    <scope>NUCLEOTIDE SEQUENCE [LARGE SCALE GENOMIC DNA]</scope>
    <source>
        <strain evidence="5 6">MUCL2120</strain>
    </source>
</reference>
<dbReference type="SUPFAM" id="SSF144232">
    <property type="entry name" value="HIT/MYND zinc finger-like"/>
    <property type="match status" value="1"/>
</dbReference>
<evidence type="ECO:0000256" key="3">
    <source>
        <dbReference type="ARBA" id="ARBA00022833"/>
    </source>
</evidence>
<evidence type="ECO:0000313" key="6">
    <source>
        <dbReference type="Proteomes" id="UP000297452"/>
    </source>
</evidence>
<dbReference type="GO" id="GO:0008270">
    <property type="term" value="F:zinc ion binding"/>
    <property type="evidence" value="ECO:0007669"/>
    <property type="project" value="UniProtKB-KW"/>
</dbReference>
<dbReference type="Pfam" id="PF01753">
    <property type="entry name" value="zf-MYND"/>
    <property type="match status" value="1"/>
</dbReference>
<organism evidence="5 6">
    <name type="scientific">Botryotinia narcissicola</name>
    <dbReference type="NCBI Taxonomy" id="278944"/>
    <lineage>
        <taxon>Eukaryota</taxon>
        <taxon>Fungi</taxon>
        <taxon>Dikarya</taxon>
        <taxon>Ascomycota</taxon>
        <taxon>Pezizomycotina</taxon>
        <taxon>Leotiomycetes</taxon>
        <taxon>Helotiales</taxon>
        <taxon>Sclerotiniaceae</taxon>
        <taxon>Botryotinia</taxon>
    </lineage>
</organism>
<protein>
    <recommendedName>
        <fullName evidence="4">MYND-type domain-containing protein</fullName>
    </recommendedName>
</protein>
<keyword evidence="6" id="KW-1185">Reference proteome</keyword>